<name>Q31N47_SYNE7</name>
<evidence type="ECO:0008006" key="4">
    <source>
        <dbReference type="Google" id="ProtNLM"/>
    </source>
</evidence>
<evidence type="ECO:0000256" key="1">
    <source>
        <dbReference type="SAM" id="Phobius"/>
    </source>
</evidence>
<dbReference type="STRING" id="1140.Synpcc7942_1492"/>
<proteinExistence type="predicted"/>
<dbReference type="PANTHER" id="PTHR39085">
    <property type="entry name" value="SLL0924 PROTEIN"/>
    <property type="match status" value="1"/>
</dbReference>
<evidence type="ECO:0000313" key="3">
    <source>
        <dbReference type="Proteomes" id="UP000889800"/>
    </source>
</evidence>
<feature type="transmembrane region" description="Helical" evidence="1">
    <location>
        <begin position="97"/>
        <end position="117"/>
    </location>
</feature>
<dbReference type="BioCyc" id="SYNEL:SYNPCC7942_1492-MONOMER"/>
<keyword evidence="3" id="KW-1185">Reference proteome</keyword>
<sequence>MRVCFVPSGRTHDRLTLWLLPAVAAGSWLISRQSDLSLVLSGSYLFAGLMFGPDLDVRSRQSQRWGPLRWIWTPYQRCLRHRSWFSHGPLLGTIGRVLYLGAWLLLLVLVIETAIAIGQGGNWAGLGDRLSQHQQWIGTELSRRPALVLATLVGLELGAMSHSFSDWVGSAWKRWRRPRKTTRRRPAASRSSRT</sequence>
<keyword evidence="1" id="KW-0812">Transmembrane</keyword>
<protein>
    <recommendedName>
        <fullName evidence="4">Metal-binding protein</fullName>
    </recommendedName>
</protein>
<dbReference type="Proteomes" id="UP000889800">
    <property type="component" value="Chromosome"/>
</dbReference>
<evidence type="ECO:0000313" key="2">
    <source>
        <dbReference type="EMBL" id="ABB57522.1"/>
    </source>
</evidence>
<organism evidence="2 3">
    <name type="scientific">Synechococcus elongatus (strain ATCC 33912 / PCC 7942 / FACHB-805)</name>
    <name type="common">Anacystis nidulans R2</name>
    <dbReference type="NCBI Taxonomy" id="1140"/>
    <lineage>
        <taxon>Bacteria</taxon>
        <taxon>Bacillati</taxon>
        <taxon>Cyanobacteriota</taxon>
        <taxon>Cyanophyceae</taxon>
        <taxon>Synechococcales</taxon>
        <taxon>Synechococcaceae</taxon>
        <taxon>Synechococcus</taxon>
    </lineage>
</organism>
<dbReference type="InterPro" id="IPR019250">
    <property type="entry name" value="DUF2227_metal-bd"/>
</dbReference>
<dbReference type="Pfam" id="PF09988">
    <property type="entry name" value="DUF2227"/>
    <property type="match status" value="1"/>
</dbReference>
<dbReference type="AlphaFoldDB" id="Q31N47"/>
<keyword evidence="1" id="KW-1133">Transmembrane helix</keyword>
<keyword evidence="1" id="KW-0472">Membrane</keyword>
<reference evidence="3" key="1">
    <citation type="submission" date="2005-08" db="EMBL/GenBank/DDBJ databases">
        <title>Complete sequence of chromosome 1 of Synechococcus elongatus PCC 7942.</title>
        <authorList>
            <consortium name="US DOE Joint Genome Institute"/>
            <person name="Copeland A."/>
            <person name="Lucas S."/>
            <person name="Lapidus A."/>
            <person name="Barry K."/>
            <person name="Detter J.C."/>
            <person name="Glavina T."/>
            <person name="Hammon N."/>
            <person name="Israni S."/>
            <person name="Pitluck S."/>
            <person name="Schmutz J."/>
            <person name="Larimer F."/>
            <person name="Land M."/>
            <person name="Kyrpides N."/>
            <person name="Lykidis A."/>
            <person name="Richardson P."/>
        </authorList>
    </citation>
    <scope>NUCLEOTIDE SEQUENCE [LARGE SCALE GENOMIC DNA]</scope>
    <source>
        <strain evidence="3">ATCC 33912 / PCC 7942 / FACHB-805</strain>
    </source>
</reference>
<dbReference type="KEGG" id="syf:Synpcc7942_1492"/>
<dbReference type="PANTHER" id="PTHR39085:SF1">
    <property type="entry name" value="SLL0924 PROTEIN"/>
    <property type="match status" value="1"/>
</dbReference>
<dbReference type="eggNOG" id="COG2389">
    <property type="taxonomic scope" value="Bacteria"/>
</dbReference>
<accession>Q31N47</accession>
<gene>
    <name evidence="2" type="ordered locus">Synpcc7942_1492</name>
</gene>
<dbReference type="HOGENOM" id="CLU_111923_0_0_3"/>
<dbReference type="EMBL" id="CP000100">
    <property type="protein sequence ID" value="ABB57522.1"/>
    <property type="molecule type" value="Genomic_DNA"/>
</dbReference>
<dbReference type="PaxDb" id="1140-Synpcc7942_1492"/>